<dbReference type="AlphaFoldDB" id="A0A2N3PMF0"/>
<dbReference type="InterPro" id="IPR049031">
    <property type="entry name" value="T2SSK_SAM-like_1st"/>
</dbReference>
<dbReference type="SUPFAM" id="SSF158544">
    <property type="entry name" value="GspK insert domain-like"/>
    <property type="match status" value="1"/>
</dbReference>
<keyword evidence="7" id="KW-0653">Protein transport</keyword>
<comment type="similarity">
    <text evidence="2">Belongs to the GSP K family.</text>
</comment>
<dbReference type="PANTHER" id="PTHR38831">
    <property type="entry name" value="TYPE II SECRETION SYSTEM PROTEIN K"/>
    <property type="match status" value="1"/>
</dbReference>
<comment type="caution">
    <text evidence="12">The sequence shown here is derived from an EMBL/GenBank/DDBJ whole genome shotgun (WGS) entry which is preliminary data.</text>
</comment>
<dbReference type="PANTHER" id="PTHR38831:SF2">
    <property type="entry name" value="TYPE II SECRETION SYSTEM PROTEIN K"/>
    <property type="match status" value="1"/>
</dbReference>
<keyword evidence="13" id="KW-1185">Reference proteome</keyword>
<dbReference type="InterPro" id="IPR005628">
    <property type="entry name" value="GspK"/>
</dbReference>
<evidence type="ECO:0000256" key="4">
    <source>
        <dbReference type="ARBA" id="ARBA00022475"/>
    </source>
</evidence>
<keyword evidence="5" id="KW-0997">Cell inner membrane</keyword>
<sequence>MKRRGEAGYALVMAMVAAGLFAYLSLLIVQANWGDDAVILARLDRARLDAAAAAGLAMALHGLGVEERGRRWAIDGTARQVRFDGVLLTIAVEDERSKVPINGANEDVLRRLLSAAGVRGRQLDSLAESILDWIDQDNIPRVYGAEADAYRAAGAALLPRNGRFRSREELLDVLGMTPQIFAGIAPSITLFFGEPGTFNATMATPLAVMAMQGASENPAEMAAWKKKLTDGTWTALENVAEVSLRGRPLTIRVEAALPDGTRLSRATIVQFTGSRTRPFRVRWYQ</sequence>
<comment type="subcellular location">
    <subcellularLocation>
        <location evidence="1">Cell inner membrane</location>
    </subcellularLocation>
</comment>
<dbReference type="EMBL" id="PIUM01000051">
    <property type="protein sequence ID" value="PKU21573.1"/>
    <property type="molecule type" value="Genomic_DNA"/>
</dbReference>
<dbReference type="Proteomes" id="UP000233293">
    <property type="component" value="Unassembled WGS sequence"/>
</dbReference>
<dbReference type="GO" id="GO:0009306">
    <property type="term" value="P:protein secretion"/>
    <property type="evidence" value="ECO:0007669"/>
    <property type="project" value="InterPro"/>
</dbReference>
<evidence type="ECO:0000256" key="10">
    <source>
        <dbReference type="SAM" id="Phobius"/>
    </source>
</evidence>
<feature type="transmembrane region" description="Helical" evidence="10">
    <location>
        <begin position="7"/>
        <end position="28"/>
    </location>
</feature>
<keyword evidence="9 10" id="KW-0472">Membrane</keyword>
<dbReference type="InterPro" id="IPR038072">
    <property type="entry name" value="GspK_central_sf"/>
</dbReference>
<evidence type="ECO:0000256" key="8">
    <source>
        <dbReference type="ARBA" id="ARBA00022989"/>
    </source>
</evidence>
<evidence type="ECO:0000313" key="13">
    <source>
        <dbReference type="Proteomes" id="UP000233293"/>
    </source>
</evidence>
<dbReference type="RefSeq" id="WP_101253585.1">
    <property type="nucleotide sequence ID" value="NZ_PIUM01000051.1"/>
</dbReference>
<name>A0A2N3PMF0_9PROT</name>
<evidence type="ECO:0000256" key="1">
    <source>
        <dbReference type="ARBA" id="ARBA00004533"/>
    </source>
</evidence>
<evidence type="ECO:0000256" key="3">
    <source>
        <dbReference type="ARBA" id="ARBA00022448"/>
    </source>
</evidence>
<dbReference type="GO" id="GO:0005886">
    <property type="term" value="C:plasma membrane"/>
    <property type="evidence" value="ECO:0007669"/>
    <property type="project" value="UniProtKB-SubCell"/>
</dbReference>
<dbReference type="Gene3D" id="1.10.40.60">
    <property type="entry name" value="EpsJ-like"/>
    <property type="match status" value="1"/>
</dbReference>
<gene>
    <name evidence="12" type="ORF">CWS72_26030</name>
</gene>
<reference evidence="13" key="1">
    <citation type="submission" date="2017-12" db="EMBL/GenBank/DDBJ databases">
        <title>Draft genome sequence of Telmatospirillum siberiense 26-4b1T, an acidotolerant peatland alphaproteobacterium potentially involved in sulfur cycling.</title>
        <authorList>
            <person name="Hausmann B."/>
            <person name="Pjevac P."/>
            <person name="Schreck K."/>
            <person name="Herbold C.W."/>
            <person name="Daims H."/>
            <person name="Wagner M."/>
            <person name="Pester M."/>
            <person name="Loy A."/>
        </authorList>
    </citation>
    <scope>NUCLEOTIDE SEQUENCE [LARGE SCALE GENOMIC DNA]</scope>
    <source>
        <strain evidence="13">26-4b1</strain>
    </source>
</reference>
<organism evidence="12 13">
    <name type="scientific">Telmatospirillum siberiense</name>
    <dbReference type="NCBI Taxonomy" id="382514"/>
    <lineage>
        <taxon>Bacteria</taxon>
        <taxon>Pseudomonadati</taxon>
        <taxon>Pseudomonadota</taxon>
        <taxon>Alphaproteobacteria</taxon>
        <taxon>Rhodospirillales</taxon>
        <taxon>Rhodospirillaceae</taxon>
        <taxon>Telmatospirillum</taxon>
    </lineage>
</organism>
<evidence type="ECO:0000256" key="2">
    <source>
        <dbReference type="ARBA" id="ARBA00007246"/>
    </source>
</evidence>
<dbReference type="Pfam" id="PF21687">
    <property type="entry name" value="T2SSK_1st"/>
    <property type="match status" value="1"/>
</dbReference>
<evidence type="ECO:0000313" key="12">
    <source>
        <dbReference type="EMBL" id="PKU21573.1"/>
    </source>
</evidence>
<evidence type="ECO:0000259" key="11">
    <source>
        <dbReference type="Pfam" id="PF21687"/>
    </source>
</evidence>
<keyword evidence="3" id="KW-0813">Transport</keyword>
<evidence type="ECO:0000256" key="6">
    <source>
        <dbReference type="ARBA" id="ARBA00022692"/>
    </source>
</evidence>
<keyword evidence="6 10" id="KW-0812">Transmembrane</keyword>
<protein>
    <recommendedName>
        <fullName evidence="11">T2SS protein K first SAM-like domain-containing protein</fullName>
    </recommendedName>
</protein>
<evidence type="ECO:0000256" key="9">
    <source>
        <dbReference type="ARBA" id="ARBA00023136"/>
    </source>
</evidence>
<dbReference type="OrthoDB" id="7349355at2"/>
<keyword evidence="8 10" id="KW-1133">Transmembrane helix</keyword>
<evidence type="ECO:0000256" key="7">
    <source>
        <dbReference type="ARBA" id="ARBA00022927"/>
    </source>
</evidence>
<evidence type="ECO:0000256" key="5">
    <source>
        <dbReference type="ARBA" id="ARBA00022519"/>
    </source>
</evidence>
<accession>A0A2N3PMF0</accession>
<keyword evidence="4" id="KW-1003">Cell membrane</keyword>
<proteinExistence type="inferred from homology"/>
<feature type="domain" description="T2SS protein K first SAM-like" evidence="11">
    <location>
        <begin position="102"/>
        <end position="190"/>
    </location>
</feature>